<comment type="pathway">
    <text evidence="1">Amino-acid biosynthesis; L-arginine biosynthesis; L-arginine from L-ornithine and carbamoyl phosphate: step 2/3.</text>
</comment>
<evidence type="ECO:0000259" key="9">
    <source>
        <dbReference type="Pfam" id="PF00764"/>
    </source>
</evidence>
<feature type="compositionally biased region" description="Low complexity" evidence="8">
    <location>
        <begin position="22"/>
        <end position="39"/>
    </location>
</feature>
<keyword evidence="4" id="KW-0436">Ligase</keyword>
<dbReference type="Gene3D" id="3.90.1260.10">
    <property type="entry name" value="Argininosuccinate synthetase, chain A, domain 2"/>
    <property type="match status" value="1"/>
</dbReference>
<protein>
    <recommendedName>
        <fullName evidence="2">argininosuccinate synthase</fullName>
        <ecNumber evidence="2">6.3.4.5</ecNumber>
    </recommendedName>
</protein>
<proteinExistence type="predicted"/>
<evidence type="ECO:0000256" key="7">
    <source>
        <dbReference type="ARBA" id="ARBA00022840"/>
    </source>
</evidence>
<dbReference type="SUPFAM" id="SSF69864">
    <property type="entry name" value="Argininosuccinate synthetase, C-terminal domain"/>
    <property type="match status" value="1"/>
</dbReference>
<dbReference type="GO" id="GO:0006526">
    <property type="term" value="P:L-arginine biosynthetic process"/>
    <property type="evidence" value="ECO:0007669"/>
    <property type="project" value="UniProtKB-KW"/>
</dbReference>
<dbReference type="PANTHER" id="PTHR11587">
    <property type="entry name" value="ARGININOSUCCINATE SYNTHASE"/>
    <property type="match status" value="1"/>
</dbReference>
<feature type="region of interest" description="Disordered" evidence="8">
    <location>
        <begin position="1"/>
        <end position="103"/>
    </location>
</feature>
<evidence type="ECO:0000256" key="2">
    <source>
        <dbReference type="ARBA" id="ARBA00012286"/>
    </source>
</evidence>
<dbReference type="EMBL" id="BK032514">
    <property type="protein sequence ID" value="DAF45148.1"/>
    <property type="molecule type" value="Genomic_DNA"/>
</dbReference>
<dbReference type="Pfam" id="PF00764">
    <property type="entry name" value="Arginosuc_synth"/>
    <property type="match status" value="1"/>
</dbReference>
<evidence type="ECO:0000256" key="8">
    <source>
        <dbReference type="SAM" id="MobiDB-lite"/>
    </source>
</evidence>
<evidence type="ECO:0000259" key="10">
    <source>
        <dbReference type="Pfam" id="PF20979"/>
    </source>
</evidence>
<organism evidence="11">
    <name type="scientific">Siphoviridae sp. ctBLh2</name>
    <dbReference type="NCBI Taxonomy" id="2827803"/>
    <lineage>
        <taxon>Viruses</taxon>
        <taxon>Duplodnaviria</taxon>
        <taxon>Heunggongvirae</taxon>
        <taxon>Uroviricota</taxon>
        <taxon>Caudoviricetes</taxon>
    </lineage>
</organism>
<dbReference type="InterPro" id="IPR024074">
    <property type="entry name" value="AS_cat/multimer_dom_body"/>
</dbReference>
<keyword evidence="5" id="KW-0028">Amino-acid biosynthesis</keyword>
<dbReference type="PROSITE" id="PS00564">
    <property type="entry name" value="ARGININOSUCCIN_SYN_1"/>
    <property type="match status" value="1"/>
</dbReference>
<dbReference type="GO" id="GO:0000050">
    <property type="term" value="P:urea cycle"/>
    <property type="evidence" value="ECO:0007669"/>
    <property type="project" value="TreeGrafter"/>
</dbReference>
<dbReference type="Pfam" id="PF20979">
    <property type="entry name" value="Arginosuc_syn_C"/>
    <property type="match status" value="1"/>
</dbReference>
<dbReference type="InterPro" id="IPR014729">
    <property type="entry name" value="Rossmann-like_a/b/a_fold"/>
</dbReference>
<reference evidence="11" key="1">
    <citation type="journal article" date="2021" name="Proc. Natl. Acad. Sci. U.S.A.">
        <title>A Catalog of Tens of Thousands of Viruses from Human Metagenomes Reveals Hidden Associations with Chronic Diseases.</title>
        <authorList>
            <person name="Tisza M.J."/>
            <person name="Buck C.B."/>
        </authorList>
    </citation>
    <scope>NUCLEOTIDE SEQUENCE</scope>
    <source>
        <strain evidence="11">CtBLh2</strain>
    </source>
</reference>
<evidence type="ECO:0000256" key="6">
    <source>
        <dbReference type="ARBA" id="ARBA00022741"/>
    </source>
</evidence>
<dbReference type="GO" id="GO:0005524">
    <property type="term" value="F:ATP binding"/>
    <property type="evidence" value="ECO:0007669"/>
    <property type="project" value="UniProtKB-KW"/>
</dbReference>
<keyword evidence="3" id="KW-0055">Arginine biosynthesis</keyword>
<name>A0A8S5S2A5_9CAUD</name>
<feature type="domain" description="Arginosuccinate synthase-like N-terminal" evidence="9">
    <location>
        <begin position="108"/>
        <end position="268"/>
    </location>
</feature>
<keyword evidence="7" id="KW-0067">ATP-binding</keyword>
<dbReference type="GO" id="GO:0000053">
    <property type="term" value="P:argininosuccinate metabolic process"/>
    <property type="evidence" value="ECO:0007669"/>
    <property type="project" value="TreeGrafter"/>
</dbReference>
<dbReference type="PANTHER" id="PTHR11587:SF2">
    <property type="entry name" value="ARGININOSUCCINATE SYNTHASE"/>
    <property type="match status" value="1"/>
</dbReference>
<keyword evidence="6" id="KW-0547">Nucleotide-binding</keyword>
<dbReference type="CDD" id="cd01999">
    <property type="entry name" value="ASS"/>
    <property type="match status" value="1"/>
</dbReference>
<dbReference type="InterPro" id="IPR018223">
    <property type="entry name" value="Arginosuc_synth_CS"/>
</dbReference>
<evidence type="ECO:0000256" key="4">
    <source>
        <dbReference type="ARBA" id="ARBA00022598"/>
    </source>
</evidence>
<dbReference type="GO" id="GO:0004055">
    <property type="term" value="F:argininosuccinate synthase activity"/>
    <property type="evidence" value="ECO:0007669"/>
    <property type="project" value="UniProtKB-EC"/>
</dbReference>
<sequence>MLQLRHPRAQPPTDVPLHGHALRPGQGAAAAALPAGPLPDVREEQVQEGLPPEVGPSRPEGRKMPRRIPATAPEGGSGAPQPPCGGKTTAGKQEQTTKKTKRDMEKKKVVLAFSGGLDTSFCVKYLSEEKGYDVYTAIANTGGFSKPELERIEQRALELGAVKHATLDIEQEYYEKSIRYMIFGNVLRNGTYPISVSSERIFQAIAIIEYAKRIGADAVAHGSTGAGNDQVRFDLTFQILAPEIEIITPTRDMTLTREYEIDYLRRHGFTADFKKMEYSINKGLWGTSIGGKETLRSEETLPEEAYPSQITAQGEERLTIAFEQGEIAAVNGTPYTDKVEAIRAVEAIGSRYGIGRDMHIGDTIIGIKGRVGFEAAAPMLIIAAHKMLEKHTLTKWQLYWKDQVATWYGMFLHEAQYLEPVMRDIEAMLDSSQRNVTGTVELILRPRNYTLVGVSSPFDLMKTDFGEYGEVNKAWTADDVKGFTKILGNQIKIYYNVQNRNKK</sequence>
<accession>A0A8S5S2A5</accession>
<dbReference type="Gene3D" id="3.40.50.620">
    <property type="entry name" value="HUPs"/>
    <property type="match status" value="1"/>
</dbReference>
<dbReference type="FunFam" id="3.40.50.620:FF:000019">
    <property type="entry name" value="Argininosuccinate synthase"/>
    <property type="match status" value="1"/>
</dbReference>
<dbReference type="InterPro" id="IPR048267">
    <property type="entry name" value="Arginosuc_syn_N"/>
</dbReference>
<dbReference type="InterPro" id="IPR048268">
    <property type="entry name" value="Arginosuc_syn_C"/>
</dbReference>
<dbReference type="InterPro" id="IPR001518">
    <property type="entry name" value="Arginosuc_synth"/>
</dbReference>
<feature type="domain" description="Arginosuccinate synthase C-terminal" evidence="10">
    <location>
        <begin position="278"/>
        <end position="494"/>
    </location>
</feature>
<dbReference type="EC" id="6.3.4.5" evidence="2"/>
<evidence type="ECO:0000313" key="11">
    <source>
        <dbReference type="EMBL" id="DAF45148.1"/>
    </source>
</evidence>
<dbReference type="InterPro" id="IPR023434">
    <property type="entry name" value="Arginosuc_synth_type_1_subfam"/>
</dbReference>
<evidence type="ECO:0000256" key="1">
    <source>
        <dbReference type="ARBA" id="ARBA00004967"/>
    </source>
</evidence>
<evidence type="ECO:0000256" key="3">
    <source>
        <dbReference type="ARBA" id="ARBA00022571"/>
    </source>
</evidence>
<evidence type="ECO:0000256" key="5">
    <source>
        <dbReference type="ARBA" id="ARBA00022605"/>
    </source>
</evidence>
<dbReference type="NCBIfam" id="TIGR00032">
    <property type="entry name" value="argG"/>
    <property type="match status" value="1"/>
</dbReference>
<dbReference type="SUPFAM" id="SSF52402">
    <property type="entry name" value="Adenine nucleotide alpha hydrolases-like"/>
    <property type="match status" value="1"/>
</dbReference>